<name>A0ACB8YK65_ARCLA</name>
<comment type="caution">
    <text evidence="1">The sequence shown here is derived from an EMBL/GenBank/DDBJ whole genome shotgun (WGS) entry which is preliminary data.</text>
</comment>
<evidence type="ECO:0000313" key="2">
    <source>
        <dbReference type="Proteomes" id="UP001055879"/>
    </source>
</evidence>
<organism evidence="1 2">
    <name type="scientific">Arctium lappa</name>
    <name type="common">Greater burdock</name>
    <name type="synonym">Lappa major</name>
    <dbReference type="NCBI Taxonomy" id="4217"/>
    <lineage>
        <taxon>Eukaryota</taxon>
        <taxon>Viridiplantae</taxon>
        <taxon>Streptophyta</taxon>
        <taxon>Embryophyta</taxon>
        <taxon>Tracheophyta</taxon>
        <taxon>Spermatophyta</taxon>
        <taxon>Magnoliopsida</taxon>
        <taxon>eudicotyledons</taxon>
        <taxon>Gunneridae</taxon>
        <taxon>Pentapetalae</taxon>
        <taxon>asterids</taxon>
        <taxon>campanulids</taxon>
        <taxon>Asterales</taxon>
        <taxon>Asteraceae</taxon>
        <taxon>Carduoideae</taxon>
        <taxon>Cardueae</taxon>
        <taxon>Arctiinae</taxon>
        <taxon>Arctium</taxon>
    </lineage>
</organism>
<reference evidence="1 2" key="2">
    <citation type="journal article" date="2022" name="Mol. Ecol. Resour.">
        <title>The genomes of chicory, endive, great burdock and yacon provide insights into Asteraceae paleo-polyploidization history and plant inulin production.</title>
        <authorList>
            <person name="Fan W."/>
            <person name="Wang S."/>
            <person name="Wang H."/>
            <person name="Wang A."/>
            <person name="Jiang F."/>
            <person name="Liu H."/>
            <person name="Zhao H."/>
            <person name="Xu D."/>
            <person name="Zhang Y."/>
        </authorList>
    </citation>
    <scope>NUCLEOTIDE SEQUENCE [LARGE SCALE GENOMIC DNA]</scope>
    <source>
        <strain evidence="2">cv. Niubang</strain>
    </source>
</reference>
<dbReference type="Proteomes" id="UP001055879">
    <property type="component" value="Linkage Group LG12"/>
</dbReference>
<proteinExistence type="predicted"/>
<protein>
    <submittedName>
        <fullName evidence="1">Uncharacterized protein</fullName>
    </submittedName>
</protein>
<keyword evidence="2" id="KW-1185">Reference proteome</keyword>
<reference evidence="2" key="1">
    <citation type="journal article" date="2022" name="Mol. Ecol. Resour.">
        <title>The genomes of chicory, endive, great burdock and yacon provide insights into Asteraceae palaeo-polyploidization history and plant inulin production.</title>
        <authorList>
            <person name="Fan W."/>
            <person name="Wang S."/>
            <person name="Wang H."/>
            <person name="Wang A."/>
            <person name="Jiang F."/>
            <person name="Liu H."/>
            <person name="Zhao H."/>
            <person name="Xu D."/>
            <person name="Zhang Y."/>
        </authorList>
    </citation>
    <scope>NUCLEOTIDE SEQUENCE [LARGE SCALE GENOMIC DNA]</scope>
    <source>
        <strain evidence="2">cv. Niubang</strain>
    </source>
</reference>
<evidence type="ECO:0000313" key="1">
    <source>
        <dbReference type="EMBL" id="KAI3685496.1"/>
    </source>
</evidence>
<sequence>MCTMADQISSAGSPEELPQEDVPQSMLRALVNQNQRLLEDNHRLKARLNIYAEKMGRKKAKLENERNISRLRKADCEDLSRKLWEKTFAMDKLLGKVKAHKSI</sequence>
<gene>
    <name evidence="1" type="ORF">L6452_34744</name>
</gene>
<dbReference type="EMBL" id="CM042058">
    <property type="protein sequence ID" value="KAI3685496.1"/>
    <property type="molecule type" value="Genomic_DNA"/>
</dbReference>
<accession>A0ACB8YK65</accession>